<comment type="caution">
    <text evidence="9">The sequence shown here is derived from an EMBL/GenBank/DDBJ whole genome shotgun (WGS) entry which is preliminary data.</text>
</comment>
<dbReference type="InterPro" id="IPR025944">
    <property type="entry name" value="Sigma_54_int_dom_CS"/>
</dbReference>
<keyword evidence="3" id="KW-0805">Transcription regulation</keyword>
<dbReference type="EMBL" id="DRLF01000262">
    <property type="protein sequence ID" value="HEC06673.1"/>
    <property type="molecule type" value="Genomic_DNA"/>
</dbReference>
<proteinExistence type="predicted"/>
<dbReference type="AlphaFoldDB" id="A0A831RYH9"/>
<dbReference type="Proteomes" id="UP000886339">
    <property type="component" value="Unassembled WGS sequence"/>
</dbReference>
<evidence type="ECO:0000313" key="9">
    <source>
        <dbReference type="EMBL" id="HEC06673.1"/>
    </source>
</evidence>
<dbReference type="PROSITE" id="PS50045">
    <property type="entry name" value="SIGMA54_INTERACT_4"/>
    <property type="match status" value="1"/>
</dbReference>
<dbReference type="GO" id="GO:0000160">
    <property type="term" value="P:phosphorelay signal transduction system"/>
    <property type="evidence" value="ECO:0007669"/>
    <property type="project" value="InterPro"/>
</dbReference>
<dbReference type="Gene3D" id="1.10.8.60">
    <property type="match status" value="1"/>
</dbReference>
<keyword evidence="2" id="KW-0067">ATP-binding</keyword>
<sequence length="445" mass="49568">MNRILIIEDEAVIRNAVKKLLERNDYAVDDAESVEEALQRFDPGDYQLIIADIRLPGKPGTEMITLADGLPVLIMTSYASVRSAVDAMKLGAADYISKPFDHEELLLVIRRLLRQYRDSRTTRALKSDLEKTYPVAGMIGNCPAMLRVCGEIEKVSPTDASVLILGESGTGKELVARAIHERSRRSEAPFITVNCAAIPESLVESELFGHTRGAFTGAEKARTGMIQAADGGTLFLDEIGELPVGAQARLLRVLQDGEMRQIGSDRLQKVDIRLLAATNRNLKQMVEDNSFRSDLYFRLQVVEITLPPLRERDSDALDLARTLLKQTCSQMNRPLLTFTEEALQAIGHYHWPGNVRELKNAIERAVILSDGDSITTDLLGIELTRENPSSSADLSLEDYFKQYVLTHQNGMTETELARQLGISRKTLWERRQKLGIPRPGNPNAS</sequence>
<evidence type="ECO:0000256" key="2">
    <source>
        <dbReference type="ARBA" id="ARBA00022840"/>
    </source>
</evidence>
<dbReference type="PANTHER" id="PTHR32071:SF117">
    <property type="entry name" value="PTS-DEPENDENT DIHYDROXYACETONE KINASE OPERON REGULATORY PROTEIN-RELATED"/>
    <property type="match status" value="1"/>
</dbReference>
<dbReference type="GO" id="GO:0006355">
    <property type="term" value="P:regulation of DNA-templated transcription"/>
    <property type="evidence" value="ECO:0007669"/>
    <property type="project" value="InterPro"/>
</dbReference>
<dbReference type="PROSITE" id="PS00688">
    <property type="entry name" value="SIGMA54_INTERACT_3"/>
    <property type="match status" value="1"/>
</dbReference>
<dbReference type="SMART" id="SM00448">
    <property type="entry name" value="REC"/>
    <property type="match status" value="1"/>
</dbReference>
<dbReference type="PROSITE" id="PS50110">
    <property type="entry name" value="RESPONSE_REGULATORY"/>
    <property type="match status" value="1"/>
</dbReference>
<evidence type="ECO:0000259" key="7">
    <source>
        <dbReference type="PROSITE" id="PS50045"/>
    </source>
</evidence>
<evidence type="ECO:0000256" key="1">
    <source>
        <dbReference type="ARBA" id="ARBA00022741"/>
    </source>
</evidence>
<dbReference type="GO" id="GO:0003677">
    <property type="term" value="F:DNA binding"/>
    <property type="evidence" value="ECO:0007669"/>
    <property type="project" value="UniProtKB-KW"/>
</dbReference>
<dbReference type="PANTHER" id="PTHR32071">
    <property type="entry name" value="TRANSCRIPTIONAL REGULATORY PROTEIN"/>
    <property type="match status" value="1"/>
</dbReference>
<dbReference type="PROSITE" id="PS00675">
    <property type="entry name" value="SIGMA54_INTERACT_1"/>
    <property type="match status" value="1"/>
</dbReference>
<keyword evidence="1" id="KW-0547">Nucleotide-binding</keyword>
<dbReference type="FunFam" id="3.40.50.300:FF:000006">
    <property type="entry name" value="DNA-binding transcriptional regulator NtrC"/>
    <property type="match status" value="1"/>
</dbReference>
<dbReference type="InterPro" id="IPR027417">
    <property type="entry name" value="P-loop_NTPase"/>
</dbReference>
<dbReference type="SMART" id="SM00382">
    <property type="entry name" value="AAA"/>
    <property type="match status" value="1"/>
</dbReference>
<keyword evidence="6" id="KW-0597">Phosphoprotein</keyword>
<dbReference type="InterPro" id="IPR058031">
    <property type="entry name" value="AAA_lid_NorR"/>
</dbReference>
<dbReference type="SUPFAM" id="SSF52540">
    <property type="entry name" value="P-loop containing nucleoside triphosphate hydrolases"/>
    <property type="match status" value="1"/>
</dbReference>
<dbReference type="PROSITE" id="PS00676">
    <property type="entry name" value="SIGMA54_INTERACT_2"/>
    <property type="match status" value="1"/>
</dbReference>
<gene>
    <name evidence="9" type="ORF">ENJ12_07465</name>
</gene>
<dbReference type="InterPro" id="IPR011006">
    <property type="entry name" value="CheY-like_superfamily"/>
</dbReference>
<organism evidence="9">
    <name type="scientific">Thiolapillus brandeum</name>
    <dbReference type="NCBI Taxonomy" id="1076588"/>
    <lineage>
        <taxon>Bacteria</taxon>
        <taxon>Pseudomonadati</taxon>
        <taxon>Pseudomonadota</taxon>
        <taxon>Gammaproteobacteria</taxon>
        <taxon>Chromatiales</taxon>
        <taxon>Sedimenticolaceae</taxon>
        <taxon>Thiolapillus</taxon>
    </lineage>
</organism>
<dbReference type="InterPro" id="IPR003593">
    <property type="entry name" value="AAA+_ATPase"/>
</dbReference>
<evidence type="ECO:0000256" key="6">
    <source>
        <dbReference type="PROSITE-ProRule" id="PRU00169"/>
    </source>
</evidence>
<name>A0A831RYH9_9GAMM</name>
<dbReference type="InterPro" id="IPR001789">
    <property type="entry name" value="Sig_transdc_resp-reg_receiver"/>
</dbReference>
<dbReference type="Gene3D" id="3.40.50.2300">
    <property type="match status" value="1"/>
</dbReference>
<evidence type="ECO:0000256" key="5">
    <source>
        <dbReference type="ARBA" id="ARBA00023163"/>
    </source>
</evidence>
<evidence type="ECO:0000259" key="8">
    <source>
        <dbReference type="PROSITE" id="PS50110"/>
    </source>
</evidence>
<accession>A0A831RYH9</accession>
<dbReference type="InterPro" id="IPR025943">
    <property type="entry name" value="Sigma_54_int_dom_ATP-bd_2"/>
</dbReference>
<keyword evidence="4" id="KW-0238">DNA-binding</keyword>
<dbReference type="InterPro" id="IPR009057">
    <property type="entry name" value="Homeodomain-like_sf"/>
</dbReference>
<dbReference type="Gene3D" id="3.40.50.300">
    <property type="entry name" value="P-loop containing nucleotide triphosphate hydrolases"/>
    <property type="match status" value="1"/>
</dbReference>
<protein>
    <submittedName>
        <fullName evidence="9">Sigma-54-dependent Fis family transcriptional regulator</fullName>
    </submittedName>
</protein>
<feature type="domain" description="Sigma-54 factor interaction" evidence="7">
    <location>
        <begin position="138"/>
        <end position="367"/>
    </location>
</feature>
<feature type="domain" description="Response regulatory" evidence="8">
    <location>
        <begin position="3"/>
        <end position="113"/>
    </location>
</feature>
<dbReference type="InterPro" id="IPR002078">
    <property type="entry name" value="Sigma_54_int"/>
</dbReference>
<dbReference type="Pfam" id="PF00158">
    <property type="entry name" value="Sigma54_activat"/>
    <property type="match status" value="1"/>
</dbReference>
<dbReference type="SUPFAM" id="SSF46689">
    <property type="entry name" value="Homeodomain-like"/>
    <property type="match status" value="1"/>
</dbReference>
<dbReference type="Pfam" id="PF00072">
    <property type="entry name" value="Response_reg"/>
    <property type="match status" value="1"/>
</dbReference>
<dbReference type="GO" id="GO:0005524">
    <property type="term" value="F:ATP binding"/>
    <property type="evidence" value="ECO:0007669"/>
    <property type="project" value="UniProtKB-KW"/>
</dbReference>
<evidence type="ECO:0000256" key="4">
    <source>
        <dbReference type="ARBA" id="ARBA00023125"/>
    </source>
</evidence>
<dbReference type="Pfam" id="PF25601">
    <property type="entry name" value="AAA_lid_14"/>
    <property type="match status" value="1"/>
</dbReference>
<feature type="modified residue" description="4-aspartylphosphate" evidence="6">
    <location>
        <position position="52"/>
    </location>
</feature>
<dbReference type="CDD" id="cd00156">
    <property type="entry name" value="REC"/>
    <property type="match status" value="1"/>
</dbReference>
<dbReference type="InterPro" id="IPR025662">
    <property type="entry name" value="Sigma_54_int_dom_ATP-bd_1"/>
</dbReference>
<reference evidence="9" key="1">
    <citation type="journal article" date="2020" name="mSystems">
        <title>Genome- and Community-Level Interaction Insights into Carbon Utilization and Element Cycling Functions of Hydrothermarchaeota in Hydrothermal Sediment.</title>
        <authorList>
            <person name="Zhou Z."/>
            <person name="Liu Y."/>
            <person name="Xu W."/>
            <person name="Pan J."/>
            <person name="Luo Z.H."/>
            <person name="Li M."/>
        </authorList>
    </citation>
    <scope>NUCLEOTIDE SEQUENCE [LARGE SCALE GENOMIC DNA]</scope>
    <source>
        <strain evidence="9">HyVt-458</strain>
    </source>
</reference>
<keyword evidence="5" id="KW-0804">Transcription</keyword>
<dbReference type="CDD" id="cd00009">
    <property type="entry name" value="AAA"/>
    <property type="match status" value="1"/>
</dbReference>
<dbReference type="SUPFAM" id="SSF52172">
    <property type="entry name" value="CheY-like"/>
    <property type="match status" value="1"/>
</dbReference>
<evidence type="ECO:0000256" key="3">
    <source>
        <dbReference type="ARBA" id="ARBA00023015"/>
    </source>
</evidence>